<dbReference type="Gene3D" id="1.20.1250.20">
    <property type="entry name" value="MFS general substrate transporter like domains"/>
    <property type="match status" value="2"/>
</dbReference>
<accession>A0A559J3X4</accession>
<evidence type="ECO:0000313" key="10">
    <source>
        <dbReference type="Proteomes" id="UP000318102"/>
    </source>
</evidence>
<dbReference type="AlphaFoldDB" id="A0A559J3X4"/>
<dbReference type="GO" id="GO:0035435">
    <property type="term" value="P:phosphate ion transmembrane transport"/>
    <property type="evidence" value="ECO:0007669"/>
    <property type="project" value="TreeGrafter"/>
</dbReference>
<dbReference type="InterPro" id="IPR011701">
    <property type="entry name" value="MFS"/>
</dbReference>
<feature type="transmembrane region" description="Helical" evidence="7">
    <location>
        <begin position="119"/>
        <end position="141"/>
    </location>
</feature>
<dbReference type="GO" id="GO:0005886">
    <property type="term" value="C:plasma membrane"/>
    <property type="evidence" value="ECO:0007669"/>
    <property type="project" value="UniProtKB-SubCell"/>
</dbReference>
<dbReference type="SUPFAM" id="SSF103473">
    <property type="entry name" value="MFS general substrate transporter"/>
    <property type="match status" value="1"/>
</dbReference>
<dbReference type="OrthoDB" id="9766638at2"/>
<feature type="transmembrane region" description="Helical" evidence="7">
    <location>
        <begin position="87"/>
        <end position="107"/>
    </location>
</feature>
<dbReference type="Proteomes" id="UP000318102">
    <property type="component" value="Unassembled WGS sequence"/>
</dbReference>
<evidence type="ECO:0000259" key="8">
    <source>
        <dbReference type="PROSITE" id="PS50850"/>
    </source>
</evidence>
<gene>
    <name evidence="9" type="ORF">FPZ44_04965</name>
</gene>
<feature type="transmembrane region" description="Helical" evidence="7">
    <location>
        <begin position="153"/>
        <end position="171"/>
    </location>
</feature>
<feature type="transmembrane region" description="Helical" evidence="7">
    <location>
        <begin position="259"/>
        <end position="279"/>
    </location>
</feature>
<dbReference type="GO" id="GO:0061513">
    <property type="term" value="F:glucose 6-phosphate:phosphate antiporter activity"/>
    <property type="evidence" value="ECO:0007669"/>
    <property type="project" value="TreeGrafter"/>
</dbReference>
<feature type="transmembrane region" description="Helical" evidence="7">
    <location>
        <begin position="382"/>
        <end position="399"/>
    </location>
</feature>
<dbReference type="EMBL" id="VNJK01000001">
    <property type="protein sequence ID" value="TVX94584.1"/>
    <property type="molecule type" value="Genomic_DNA"/>
</dbReference>
<keyword evidence="4 7" id="KW-0812">Transmembrane</keyword>
<evidence type="ECO:0000256" key="5">
    <source>
        <dbReference type="ARBA" id="ARBA00022989"/>
    </source>
</evidence>
<dbReference type="PROSITE" id="PS50850">
    <property type="entry name" value="MFS"/>
    <property type="match status" value="1"/>
</dbReference>
<keyword evidence="6 7" id="KW-0472">Membrane</keyword>
<keyword evidence="10" id="KW-1185">Reference proteome</keyword>
<dbReference type="Pfam" id="PF07690">
    <property type="entry name" value="MFS_1"/>
    <property type="match status" value="1"/>
</dbReference>
<feature type="transmembrane region" description="Helical" evidence="7">
    <location>
        <begin position="355"/>
        <end position="376"/>
    </location>
</feature>
<name>A0A559J3X4_9BACL</name>
<organism evidence="9 10">
    <name type="scientific">Paenibacillus agilis</name>
    <dbReference type="NCBI Taxonomy" id="3020863"/>
    <lineage>
        <taxon>Bacteria</taxon>
        <taxon>Bacillati</taxon>
        <taxon>Bacillota</taxon>
        <taxon>Bacilli</taxon>
        <taxon>Bacillales</taxon>
        <taxon>Paenibacillaceae</taxon>
        <taxon>Paenibacillus</taxon>
    </lineage>
</organism>
<feature type="transmembrane region" description="Helical" evidence="7">
    <location>
        <begin position="58"/>
        <end position="81"/>
    </location>
</feature>
<dbReference type="InterPro" id="IPR000849">
    <property type="entry name" value="Sugar_P_transporter"/>
</dbReference>
<protein>
    <submittedName>
        <fullName evidence="9">MFS transporter</fullName>
    </submittedName>
</protein>
<sequence length="416" mass="46063">MAYYIVRNNFKLSTPHLQKELELSNTEIGILLSCLLITYGISKGIMSSLADKASPKRYMALGLALCAMVNIMLGFSTGFWVFAGLTVLLGLFQGMGVGPSFITLANWYPRKERGFITALWNISHNIGGGIVGPIVTFSLLMLGGDEHWQVASYQIPAAIAVVFVLVILYFTKEKPENEGLPTVTEMYKDNLDSALAKQDVKPPSDLTAWQILYHYVLKNKNAWLVSLADVFVYMIRFGVIAWLPIYLSNVKGFSKGEMGIAFLIFEWAAIPSTLLVGYMTDRFFKGYRMPPAIICMFIIFFGIIGYWLSDSLIMVTVFAGVIGALIYVPQFLCSLQTLEVVPPFAVGSAVGLRGILSYLLGASLGTTLFGLFVDLWGWNSGFYLLLVATVLCIIFCYWLHVSVKAVQKKAEQALTL</sequence>
<dbReference type="CDD" id="cd17345">
    <property type="entry name" value="MFS_GlpT"/>
    <property type="match status" value="1"/>
</dbReference>
<feature type="domain" description="Major facilitator superfamily (MFS) profile" evidence="8">
    <location>
        <begin position="1"/>
        <end position="404"/>
    </location>
</feature>
<keyword evidence="5 7" id="KW-1133">Transmembrane helix</keyword>
<evidence type="ECO:0000256" key="6">
    <source>
        <dbReference type="ARBA" id="ARBA00023136"/>
    </source>
</evidence>
<comment type="subcellular location">
    <subcellularLocation>
        <location evidence="1">Cell membrane</location>
        <topology evidence="1">Multi-pass membrane protein</topology>
    </subcellularLocation>
</comment>
<dbReference type="PANTHER" id="PTHR43826">
    <property type="entry name" value="GLUCOSE-6-PHOSPHATE EXCHANGER SLC37A4"/>
    <property type="match status" value="1"/>
</dbReference>
<evidence type="ECO:0000313" key="9">
    <source>
        <dbReference type="EMBL" id="TVX94584.1"/>
    </source>
</evidence>
<feature type="transmembrane region" description="Helical" evidence="7">
    <location>
        <begin position="314"/>
        <end position="335"/>
    </location>
</feature>
<dbReference type="PANTHER" id="PTHR43826:SF6">
    <property type="entry name" value="GLYCEROL-3-PHOSPHATE TRANSPORTER"/>
    <property type="match status" value="1"/>
</dbReference>
<comment type="caution">
    <text evidence="9">The sequence shown here is derived from an EMBL/GenBank/DDBJ whole genome shotgun (WGS) entry which is preliminary data.</text>
</comment>
<keyword evidence="3" id="KW-0813">Transport</keyword>
<dbReference type="InterPro" id="IPR021159">
    <property type="entry name" value="Sugar-P_transporter_CS"/>
</dbReference>
<feature type="transmembrane region" description="Helical" evidence="7">
    <location>
        <begin position="222"/>
        <end position="247"/>
    </location>
</feature>
<feature type="transmembrane region" description="Helical" evidence="7">
    <location>
        <begin position="291"/>
        <end position="308"/>
    </location>
</feature>
<comment type="similarity">
    <text evidence="2">Belongs to the major facilitator superfamily. Organophosphate:Pi antiporter (OPA) (TC 2.A.1.4) family.</text>
</comment>
<dbReference type="InterPro" id="IPR036259">
    <property type="entry name" value="MFS_trans_sf"/>
</dbReference>
<dbReference type="InterPro" id="IPR051337">
    <property type="entry name" value="OPA_Antiporter"/>
</dbReference>
<evidence type="ECO:0000256" key="7">
    <source>
        <dbReference type="SAM" id="Phobius"/>
    </source>
</evidence>
<evidence type="ECO:0000256" key="2">
    <source>
        <dbReference type="ARBA" id="ARBA00009598"/>
    </source>
</evidence>
<evidence type="ECO:0000256" key="3">
    <source>
        <dbReference type="ARBA" id="ARBA00022448"/>
    </source>
</evidence>
<dbReference type="PIRSF" id="PIRSF002808">
    <property type="entry name" value="Hexose_phosphate_transp"/>
    <property type="match status" value="1"/>
</dbReference>
<evidence type="ECO:0000256" key="1">
    <source>
        <dbReference type="ARBA" id="ARBA00004651"/>
    </source>
</evidence>
<dbReference type="InterPro" id="IPR020846">
    <property type="entry name" value="MFS_dom"/>
</dbReference>
<evidence type="ECO:0000256" key="4">
    <source>
        <dbReference type="ARBA" id="ARBA00022692"/>
    </source>
</evidence>
<reference evidence="9 10" key="1">
    <citation type="submission" date="2019-07" db="EMBL/GenBank/DDBJ databases">
        <authorList>
            <person name="Kim J."/>
        </authorList>
    </citation>
    <scope>NUCLEOTIDE SEQUENCE [LARGE SCALE GENOMIC DNA]</scope>
    <source>
        <strain evidence="9 10">N4</strain>
    </source>
</reference>
<proteinExistence type="inferred from homology"/>
<dbReference type="PROSITE" id="PS00942">
    <property type="entry name" value="GLPT"/>
    <property type="match status" value="1"/>
</dbReference>